<evidence type="ECO:0000256" key="2">
    <source>
        <dbReference type="SAM" id="MobiDB-lite"/>
    </source>
</evidence>
<keyword evidence="5" id="KW-1185">Reference proteome</keyword>
<feature type="transmembrane region" description="Helical" evidence="3">
    <location>
        <begin position="330"/>
        <end position="349"/>
    </location>
</feature>
<feature type="compositionally biased region" description="Polar residues" evidence="2">
    <location>
        <begin position="485"/>
        <end position="502"/>
    </location>
</feature>
<feature type="region of interest" description="Disordered" evidence="2">
    <location>
        <begin position="476"/>
        <end position="532"/>
    </location>
</feature>
<feature type="region of interest" description="Disordered" evidence="2">
    <location>
        <begin position="1"/>
        <end position="101"/>
    </location>
</feature>
<feature type="compositionally biased region" description="Basic and acidic residues" evidence="2">
    <location>
        <begin position="81"/>
        <end position="95"/>
    </location>
</feature>
<dbReference type="EMBL" id="MU006223">
    <property type="protein sequence ID" value="KAF2828247.1"/>
    <property type="molecule type" value="Genomic_DNA"/>
</dbReference>
<feature type="compositionally biased region" description="Polar residues" evidence="2">
    <location>
        <begin position="37"/>
        <end position="71"/>
    </location>
</feature>
<feature type="coiled-coil region" evidence="1">
    <location>
        <begin position="434"/>
        <end position="468"/>
    </location>
</feature>
<sequence length="532" mass="58930">MSPNPYAVLESPESPESSPGDDKRAQSLSETVEMPASSDTAEAPPSSNFPSTQINTSDTVETQPFNPSLNRSIADVPTYTDDVRRNPATDHRRDALGPNQTGLLTVATSEAVAAPAAGHRRNVSSISDFAYPPTDAARHGTMDSIDVHASENRRTGSINSEFAFPLSSASRYDTGDDTTHPAREHDRFDSIQTTAVNTTRSSSFSSPAPDPWDKLKDIVSTANPGVQITIHIYTSESPPLGIPEAEEDDPNVVWTRDEPQPASSKRRCHIVCFTNKRPTAQKRLLDRFVPPKTPTYKEWFSHEASFQLAPWMAIAMPVASFFYETVKYINFLAIIYAIFLVVWASSYGFSEVLEYLIPWGSYEVPAPDTATWVSHAADPSLVAMCPSPELEVFRIVPACPLTPPQRKVNVWLRGVATILAVMFVAGGCFVWLLVKGVERERKEQAEVVERSEKRMEEDRIRAERLIQEDAKRAVQEHFGVRGESSRTGSRTGIQVAAQVQTSRKGKEKQVNVEEAELSDEETDETDEERVDS</sequence>
<evidence type="ECO:0000256" key="3">
    <source>
        <dbReference type="SAM" id="Phobius"/>
    </source>
</evidence>
<keyword evidence="3" id="KW-1133">Transmembrane helix</keyword>
<proteinExistence type="predicted"/>
<dbReference type="Proteomes" id="UP000799424">
    <property type="component" value="Unassembled WGS sequence"/>
</dbReference>
<accession>A0A6A7A6D5</accession>
<organism evidence="4 5">
    <name type="scientific">Ophiobolus disseminans</name>
    <dbReference type="NCBI Taxonomy" id="1469910"/>
    <lineage>
        <taxon>Eukaryota</taxon>
        <taxon>Fungi</taxon>
        <taxon>Dikarya</taxon>
        <taxon>Ascomycota</taxon>
        <taxon>Pezizomycotina</taxon>
        <taxon>Dothideomycetes</taxon>
        <taxon>Pleosporomycetidae</taxon>
        <taxon>Pleosporales</taxon>
        <taxon>Pleosporineae</taxon>
        <taxon>Phaeosphaeriaceae</taxon>
        <taxon>Ophiobolus</taxon>
    </lineage>
</organism>
<evidence type="ECO:0000256" key="1">
    <source>
        <dbReference type="SAM" id="Coils"/>
    </source>
</evidence>
<dbReference type="AlphaFoldDB" id="A0A6A7A6D5"/>
<reference evidence="4" key="1">
    <citation type="journal article" date="2020" name="Stud. Mycol.">
        <title>101 Dothideomycetes genomes: a test case for predicting lifestyles and emergence of pathogens.</title>
        <authorList>
            <person name="Haridas S."/>
            <person name="Albert R."/>
            <person name="Binder M."/>
            <person name="Bloem J."/>
            <person name="Labutti K."/>
            <person name="Salamov A."/>
            <person name="Andreopoulos B."/>
            <person name="Baker S."/>
            <person name="Barry K."/>
            <person name="Bills G."/>
            <person name="Bluhm B."/>
            <person name="Cannon C."/>
            <person name="Castanera R."/>
            <person name="Culley D."/>
            <person name="Daum C."/>
            <person name="Ezra D."/>
            <person name="Gonzalez J."/>
            <person name="Henrissat B."/>
            <person name="Kuo A."/>
            <person name="Liang C."/>
            <person name="Lipzen A."/>
            <person name="Lutzoni F."/>
            <person name="Magnuson J."/>
            <person name="Mondo S."/>
            <person name="Nolan M."/>
            <person name="Ohm R."/>
            <person name="Pangilinan J."/>
            <person name="Park H.-J."/>
            <person name="Ramirez L."/>
            <person name="Alfaro M."/>
            <person name="Sun H."/>
            <person name="Tritt A."/>
            <person name="Yoshinaga Y."/>
            <person name="Zwiers L.-H."/>
            <person name="Turgeon B."/>
            <person name="Goodwin S."/>
            <person name="Spatafora J."/>
            <person name="Crous P."/>
            <person name="Grigoriev I."/>
        </authorList>
    </citation>
    <scope>NUCLEOTIDE SEQUENCE</scope>
    <source>
        <strain evidence="4">CBS 113818</strain>
    </source>
</reference>
<keyword evidence="3" id="KW-0812">Transmembrane</keyword>
<feature type="compositionally biased region" description="Acidic residues" evidence="2">
    <location>
        <begin position="513"/>
        <end position="532"/>
    </location>
</feature>
<evidence type="ECO:0000313" key="4">
    <source>
        <dbReference type="EMBL" id="KAF2828247.1"/>
    </source>
</evidence>
<name>A0A6A7A6D5_9PLEO</name>
<gene>
    <name evidence="4" type="ORF">CC86DRAFT_381185</name>
</gene>
<keyword evidence="3" id="KW-0472">Membrane</keyword>
<feature type="transmembrane region" description="Helical" evidence="3">
    <location>
        <begin position="410"/>
        <end position="434"/>
    </location>
</feature>
<evidence type="ECO:0000313" key="5">
    <source>
        <dbReference type="Proteomes" id="UP000799424"/>
    </source>
</evidence>
<feature type="transmembrane region" description="Helical" evidence="3">
    <location>
        <begin position="304"/>
        <end position="323"/>
    </location>
</feature>
<protein>
    <submittedName>
        <fullName evidence="4">Uncharacterized protein</fullName>
    </submittedName>
</protein>
<keyword evidence="1" id="KW-0175">Coiled coil</keyword>